<dbReference type="Proteomes" id="UP000034591">
    <property type="component" value="Unassembled WGS sequence"/>
</dbReference>
<comment type="caution">
    <text evidence="1">The sequence shown here is derived from an EMBL/GenBank/DDBJ whole genome shotgun (WGS) entry which is preliminary data.</text>
</comment>
<dbReference type="AlphaFoldDB" id="A0A0G0HCZ3"/>
<organism evidence="1 2">
    <name type="scientific">Candidatus Woesebacteria bacterium GW2011_GWA1_37_7</name>
    <dbReference type="NCBI Taxonomy" id="1618545"/>
    <lineage>
        <taxon>Bacteria</taxon>
        <taxon>Candidatus Woeseibacteriota</taxon>
    </lineage>
</organism>
<protein>
    <submittedName>
        <fullName evidence="1">Uncharacterized protein</fullName>
    </submittedName>
</protein>
<evidence type="ECO:0000313" key="2">
    <source>
        <dbReference type="Proteomes" id="UP000034591"/>
    </source>
</evidence>
<dbReference type="EMBL" id="LBTI01000053">
    <property type="protein sequence ID" value="KKQ36410.1"/>
    <property type="molecule type" value="Genomic_DNA"/>
</dbReference>
<proteinExistence type="predicted"/>
<sequence>MGDGENREEVNWVRGPKSADLPKVPIIKILNAHEQRGIEVEVPSGNEGKASVIKTVVTGLPAPTKKDSAEE</sequence>
<reference evidence="1 2" key="1">
    <citation type="journal article" date="2015" name="Nature">
        <title>rRNA introns, odd ribosomes, and small enigmatic genomes across a large radiation of phyla.</title>
        <authorList>
            <person name="Brown C.T."/>
            <person name="Hug L.A."/>
            <person name="Thomas B.C."/>
            <person name="Sharon I."/>
            <person name="Castelle C.J."/>
            <person name="Singh A."/>
            <person name="Wilkins M.J."/>
            <person name="Williams K.H."/>
            <person name="Banfield J.F."/>
        </authorList>
    </citation>
    <scope>NUCLEOTIDE SEQUENCE [LARGE SCALE GENOMIC DNA]</scope>
</reference>
<accession>A0A0G0HCZ3</accession>
<evidence type="ECO:0000313" key="1">
    <source>
        <dbReference type="EMBL" id="KKQ36410.1"/>
    </source>
</evidence>
<name>A0A0G0HCZ3_9BACT</name>
<gene>
    <name evidence="1" type="ORF">US53_C0053G0006</name>
</gene>